<dbReference type="AlphaFoldDB" id="A0A318H058"/>
<gene>
    <name evidence="2" type="ORF">C7444_11324</name>
</gene>
<dbReference type="InterPro" id="IPR003018">
    <property type="entry name" value="GAF"/>
</dbReference>
<dbReference type="InterPro" id="IPR029016">
    <property type="entry name" value="GAF-like_dom_sf"/>
</dbReference>
<accession>A0A318H058</accession>
<dbReference type="Pfam" id="PF13185">
    <property type="entry name" value="GAF_2"/>
    <property type="match status" value="1"/>
</dbReference>
<protein>
    <submittedName>
        <fullName evidence="2">GAF domain-containing protein</fullName>
    </submittedName>
</protein>
<evidence type="ECO:0000259" key="1">
    <source>
        <dbReference type="Pfam" id="PF13185"/>
    </source>
</evidence>
<dbReference type="SUPFAM" id="SSF55781">
    <property type="entry name" value="GAF domain-like"/>
    <property type="match status" value="1"/>
</dbReference>
<dbReference type="OrthoDB" id="9148869at2"/>
<reference evidence="2 3" key="1">
    <citation type="submission" date="2018-05" db="EMBL/GenBank/DDBJ databases">
        <title>Genomic Encyclopedia of Type Strains, Phase IV (KMG-IV): sequencing the most valuable type-strain genomes for metagenomic binning, comparative biology and taxonomic classification.</title>
        <authorList>
            <person name="Goeker M."/>
        </authorList>
    </citation>
    <scope>NUCLEOTIDE SEQUENCE [LARGE SCALE GENOMIC DNA]</scope>
    <source>
        <strain evidence="2 3">DSM 566</strain>
    </source>
</reference>
<evidence type="ECO:0000313" key="3">
    <source>
        <dbReference type="Proteomes" id="UP000247811"/>
    </source>
</evidence>
<organism evidence="2 3">
    <name type="scientific">Sphaerotilus hippei</name>
    <dbReference type="NCBI Taxonomy" id="744406"/>
    <lineage>
        <taxon>Bacteria</taxon>
        <taxon>Pseudomonadati</taxon>
        <taxon>Pseudomonadota</taxon>
        <taxon>Betaproteobacteria</taxon>
        <taxon>Burkholderiales</taxon>
        <taxon>Sphaerotilaceae</taxon>
        <taxon>Sphaerotilus</taxon>
    </lineage>
</organism>
<keyword evidence="3" id="KW-1185">Reference proteome</keyword>
<feature type="domain" description="GAF" evidence="1">
    <location>
        <begin position="14"/>
        <end position="101"/>
    </location>
</feature>
<proteinExistence type="predicted"/>
<comment type="caution">
    <text evidence="2">The sequence shown here is derived from an EMBL/GenBank/DDBJ whole genome shotgun (WGS) entry which is preliminary data.</text>
</comment>
<name>A0A318H058_9BURK</name>
<dbReference type="EMBL" id="QJJS01000013">
    <property type="protein sequence ID" value="PXW94533.1"/>
    <property type="molecule type" value="Genomic_DNA"/>
</dbReference>
<sequence length="313" mass="34715">MRTFIQVTEIWTPNEDRTVLRYHDGLYGRHQTFRLASQKMSFGYDEGLPGRAWAAREPILLKDLQHSYFLRGEAAARAGLTCAVALPIFAGDFLLAVVVFFCGADDDHVGAIELWRNDPRSEWDMGLVDGYFGIAESFQWVAEHTRFMPGFGLPGIVWQSGLPEVLQDMVHSARFVRRDDARRIGLNKGLGLPVFSDPQRHHVMTFLSALGTPIARRFEVWRPTEADPGVLEFAKGDCDRRPGFALDYHGVQLPRGSCLLSRVAASGVPAVSASIATEASPVGESARQAELAEMLALPVIEHGRLKAVVGFYF</sequence>
<evidence type="ECO:0000313" key="2">
    <source>
        <dbReference type="EMBL" id="PXW94533.1"/>
    </source>
</evidence>
<dbReference type="Gene3D" id="3.30.450.40">
    <property type="match status" value="2"/>
</dbReference>
<dbReference type="Proteomes" id="UP000247811">
    <property type="component" value="Unassembled WGS sequence"/>
</dbReference>
<dbReference type="RefSeq" id="WP_110401431.1">
    <property type="nucleotide sequence ID" value="NZ_QJJS01000013.1"/>
</dbReference>